<keyword evidence="6" id="KW-1185">Reference proteome</keyword>
<evidence type="ECO:0000259" key="4">
    <source>
        <dbReference type="Pfam" id="PF00535"/>
    </source>
</evidence>
<keyword evidence="3 5" id="KW-0808">Transferase</keyword>
<dbReference type="InterPro" id="IPR001173">
    <property type="entry name" value="Glyco_trans_2-like"/>
</dbReference>
<sequence>MMSTNEKKLITVLLTVHNRKMKTYSCLQALSKCILDDGFELNIFLVDDGSTDGTTAYLQDKFDNLRIIQGSGSLFWAGGMRAAWKYANEHEKNTNYYLLLNDDTIVFEDTITRLFSDLKATNEPKSIIVGPTMDPDTKKISYGGHQLLNRLTFKSKMLIPNNEFPQKCELGNANIMLVPKEVFVEIGSLTENYTHGIADFDYTLKALKNGINTYISSSYCGYCINDHGVSWLSQKSNLKDRLKYLYSPTGLSYKEYLQFVKTHFPLHLPQAFLLLWFKTLFPIVWQLFKNEEYLK</sequence>
<evidence type="ECO:0000313" key="5">
    <source>
        <dbReference type="EMBL" id="SHJ71453.1"/>
    </source>
</evidence>
<organism evidence="5 6">
    <name type="scientific">Maribacter aquivivus</name>
    <dbReference type="NCBI Taxonomy" id="228958"/>
    <lineage>
        <taxon>Bacteria</taxon>
        <taxon>Pseudomonadati</taxon>
        <taxon>Bacteroidota</taxon>
        <taxon>Flavobacteriia</taxon>
        <taxon>Flavobacteriales</taxon>
        <taxon>Flavobacteriaceae</taxon>
        <taxon>Maribacter</taxon>
    </lineage>
</organism>
<accession>A0A1M6LJT6</accession>
<dbReference type="SUPFAM" id="SSF53448">
    <property type="entry name" value="Nucleotide-diphospho-sugar transferases"/>
    <property type="match status" value="1"/>
</dbReference>
<comment type="similarity">
    <text evidence="1">Belongs to the glycosyltransferase 2 family.</text>
</comment>
<dbReference type="AlphaFoldDB" id="A0A1M6LJT6"/>
<dbReference type="EMBL" id="FQZX01000001">
    <property type="protein sequence ID" value="SHJ71453.1"/>
    <property type="molecule type" value="Genomic_DNA"/>
</dbReference>
<proteinExistence type="inferred from homology"/>
<keyword evidence="2" id="KW-0328">Glycosyltransferase</keyword>
<dbReference type="Pfam" id="PF00535">
    <property type="entry name" value="Glycos_transf_2"/>
    <property type="match status" value="1"/>
</dbReference>
<evidence type="ECO:0000256" key="2">
    <source>
        <dbReference type="ARBA" id="ARBA00022676"/>
    </source>
</evidence>
<dbReference type="Gene3D" id="3.90.550.10">
    <property type="entry name" value="Spore Coat Polysaccharide Biosynthesis Protein SpsA, Chain A"/>
    <property type="match status" value="1"/>
</dbReference>
<dbReference type="PANTHER" id="PTHR43179:SF12">
    <property type="entry name" value="GALACTOFURANOSYLTRANSFERASE GLFT2"/>
    <property type="match status" value="1"/>
</dbReference>
<name>A0A1M6LJT6_9FLAO</name>
<evidence type="ECO:0000256" key="3">
    <source>
        <dbReference type="ARBA" id="ARBA00022679"/>
    </source>
</evidence>
<evidence type="ECO:0000256" key="1">
    <source>
        <dbReference type="ARBA" id="ARBA00006739"/>
    </source>
</evidence>
<dbReference type="Proteomes" id="UP000184314">
    <property type="component" value="Unassembled WGS sequence"/>
</dbReference>
<gene>
    <name evidence="5" type="ORF">SAMN04488007_1188</name>
</gene>
<protein>
    <submittedName>
        <fullName evidence="5">Glycosyltransferase, GT2 family</fullName>
    </submittedName>
</protein>
<reference evidence="6" key="1">
    <citation type="submission" date="2016-11" db="EMBL/GenBank/DDBJ databases">
        <authorList>
            <person name="Varghese N."/>
            <person name="Submissions S."/>
        </authorList>
    </citation>
    <scope>NUCLEOTIDE SEQUENCE [LARGE SCALE GENOMIC DNA]</scope>
    <source>
        <strain evidence="6">DSM 16478</strain>
    </source>
</reference>
<dbReference type="GO" id="GO:0016757">
    <property type="term" value="F:glycosyltransferase activity"/>
    <property type="evidence" value="ECO:0007669"/>
    <property type="project" value="UniProtKB-KW"/>
</dbReference>
<feature type="domain" description="Glycosyltransferase 2-like" evidence="4">
    <location>
        <begin position="12"/>
        <end position="156"/>
    </location>
</feature>
<dbReference type="InterPro" id="IPR029044">
    <property type="entry name" value="Nucleotide-diphossugar_trans"/>
</dbReference>
<dbReference type="STRING" id="228958.SAMN04488007_1188"/>
<dbReference type="PANTHER" id="PTHR43179">
    <property type="entry name" value="RHAMNOSYLTRANSFERASE WBBL"/>
    <property type="match status" value="1"/>
</dbReference>
<evidence type="ECO:0000313" key="6">
    <source>
        <dbReference type="Proteomes" id="UP000184314"/>
    </source>
</evidence>